<gene>
    <name evidence="2" type="ORF">SAMN05216297_11050</name>
</gene>
<evidence type="ECO:0000256" key="1">
    <source>
        <dbReference type="SAM" id="SignalP"/>
    </source>
</evidence>
<keyword evidence="1" id="KW-0732">Signal</keyword>
<protein>
    <submittedName>
        <fullName evidence="2">Lipid A 3-O-deacylase (PagL)</fullName>
    </submittedName>
</protein>
<dbReference type="Pfam" id="PF09411">
    <property type="entry name" value="PagL"/>
    <property type="match status" value="1"/>
</dbReference>
<evidence type="ECO:0000313" key="2">
    <source>
        <dbReference type="EMBL" id="SFD62887.1"/>
    </source>
</evidence>
<keyword evidence="3" id="KW-1185">Reference proteome</keyword>
<feature type="chain" id="PRO_5011784405" evidence="1">
    <location>
        <begin position="21"/>
        <end position="204"/>
    </location>
</feature>
<organism evidence="2 3">
    <name type="scientific">Flavobacterium phragmitis</name>
    <dbReference type="NCBI Taxonomy" id="739143"/>
    <lineage>
        <taxon>Bacteria</taxon>
        <taxon>Pseudomonadati</taxon>
        <taxon>Bacteroidota</taxon>
        <taxon>Flavobacteriia</taxon>
        <taxon>Flavobacteriales</taxon>
        <taxon>Flavobacteriaceae</taxon>
        <taxon>Flavobacterium</taxon>
    </lineage>
</organism>
<sequence>MIPKRIFFILLLSTVFQLQAQEKNDNYRLGISYGFGSEFNNTDYTFTNHFYKAQFYWKIKETKNFHYEILIEPEINFGKHQLLNLYFVKPETPNFEQKRIEYMRLKNIHEYVLNFGFIVRKPIGKICSCYVLGSIGPMITDTETERMSKGFSFADVFALGFTIDYNKFRFDVRPNVRHVSNAGLGSSNAGYNTRNIEFGISCRL</sequence>
<dbReference type="InterPro" id="IPR018550">
    <property type="entry name" value="Lipid-A_deacylase-rel"/>
</dbReference>
<name>A0A1I1TWB1_9FLAO</name>
<dbReference type="EMBL" id="FOMH01000010">
    <property type="protein sequence ID" value="SFD62887.1"/>
    <property type="molecule type" value="Genomic_DNA"/>
</dbReference>
<evidence type="ECO:0000313" key="3">
    <source>
        <dbReference type="Proteomes" id="UP000199672"/>
    </source>
</evidence>
<dbReference type="Proteomes" id="UP000199672">
    <property type="component" value="Unassembled WGS sequence"/>
</dbReference>
<dbReference type="RefSeq" id="WP_091495942.1">
    <property type="nucleotide sequence ID" value="NZ_FOMH01000010.1"/>
</dbReference>
<proteinExistence type="predicted"/>
<reference evidence="3" key="1">
    <citation type="submission" date="2016-10" db="EMBL/GenBank/DDBJ databases">
        <authorList>
            <person name="Varghese N."/>
            <person name="Submissions S."/>
        </authorList>
    </citation>
    <scope>NUCLEOTIDE SEQUENCE [LARGE SCALE GENOMIC DNA]</scope>
    <source>
        <strain evidence="3">CGMCC 1.10370</strain>
    </source>
</reference>
<dbReference type="OrthoDB" id="1200606at2"/>
<accession>A0A1I1TWB1</accession>
<feature type="signal peptide" evidence="1">
    <location>
        <begin position="1"/>
        <end position="20"/>
    </location>
</feature>
<dbReference type="AlphaFoldDB" id="A0A1I1TWB1"/>
<dbReference type="Gene3D" id="2.40.160.20">
    <property type="match status" value="1"/>
</dbReference>